<proteinExistence type="predicted"/>
<evidence type="ECO:0000259" key="2">
    <source>
        <dbReference type="PROSITE" id="PS50942"/>
    </source>
</evidence>
<dbReference type="PANTHER" id="PTHR12276:SF57">
    <property type="entry name" value="ENTH DOMAIN-CONTAINING PROTEIN 1"/>
    <property type="match status" value="1"/>
</dbReference>
<accession>A0A6B0RZ04</accession>
<dbReference type="Proteomes" id="UP000322234">
    <property type="component" value="Unassembled WGS sequence"/>
</dbReference>
<dbReference type="PROSITE" id="PS50942">
    <property type="entry name" value="ENTH"/>
    <property type="match status" value="1"/>
</dbReference>
<dbReference type="CDD" id="cd16990">
    <property type="entry name" value="ENTH_Epsin"/>
    <property type="match status" value="1"/>
</dbReference>
<dbReference type="GO" id="GO:0005543">
    <property type="term" value="F:phospholipid binding"/>
    <property type="evidence" value="ECO:0007669"/>
    <property type="project" value="TreeGrafter"/>
</dbReference>
<sequence>MHPLNASLRKAATERSLMSGKGGKKKQVPLLMDWLCIDPRSNSAKSAVRAATLHKRSSEKTELLSFFKQKNHNPPYVWILLQIKYMEMEPVTRLTRKQTIFRFDSNDFPRPTFRLVLPMAFRRQVKNFVKNYSDAEIKVREATSNDPWGPSSSLMLDISDLTFNTISLSEIMNMLWQRLNDHGKNWRHVYKSLTLMDYLIKNGSKKVIQHCREGYCNLQTLKDFQHIDEAGKDQGYYIREKSKQVITLLMDEQLLHREREVACRTRRRTSYSMTFPKRLPGAGNSPTACASAPTPEIPVSEKKNKLLKVARLHNKKNTSKAGQKQEQCQDMEVPSGTVLSQETPIKINAWQSTEDLMLFCEDDPKPVLPIIPTSIVSSTARLSEGQTDVYNLWDTDAVPVPSEKSPSLQTNVSLVKNLDSTITKTVTGNPLQMPLEKQPAAKSCDTLTTLQAHWPSSQEEFIGPHLRTSKSDSAFRNQASVETLYVSPSFTTFDPMKETVISKGHQKATRSGLVPMEDENLKTLATWVSAASEGTFSFSTLSVSSPDSASPVKSVHPLPPVLPGPSFWTLSRQQSSSASVKNIDKTARIHHPFAPRSPLSSDEKENDHLNLLEILSDNSGSAKEKTSSISSSNWVAFSTQNVDHFTSMSCSSSQATKDLSREPEADNSTNVLLGEVKNAIVTLHEDLSMVIRELNVISSRLGRWRSIQTRCGHCQLVAAELRTREQKKGLNGKADLSLKEAVVEINCRVPRSLHTQEQHSEENSCPGTRVSLLSGSS</sequence>
<gene>
    <name evidence="3" type="ORF">E5288_WYG001040</name>
</gene>
<dbReference type="Pfam" id="PF01417">
    <property type="entry name" value="ENTH"/>
    <property type="match status" value="1"/>
</dbReference>
<dbReference type="GO" id="GO:0030125">
    <property type="term" value="C:clathrin vesicle coat"/>
    <property type="evidence" value="ECO:0007669"/>
    <property type="project" value="TreeGrafter"/>
</dbReference>
<dbReference type="Gene3D" id="1.25.40.90">
    <property type="match status" value="1"/>
</dbReference>
<comment type="caution">
    <text evidence="3">The sequence shown here is derived from an EMBL/GenBank/DDBJ whole genome shotgun (WGS) entry which is preliminary data.</text>
</comment>
<evidence type="ECO:0000256" key="1">
    <source>
        <dbReference type="SAM" id="MobiDB-lite"/>
    </source>
</evidence>
<dbReference type="GO" id="GO:0006897">
    <property type="term" value="P:endocytosis"/>
    <property type="evidence" value="ECO:0007669"/>
    <property type="project" value="TreeGrafter"/>
</dbReference>
<feature type="region of interest" description="Disordered" evidence="1">
    <location>
        <begin position="1"/>
        <end position="24"/>
    </location>
</feature>
<dbReference type="AlphaFoldDB" id="A0A6B0RZ04"/>
<feature type="compositionally biased region" description="Polar residues" evidence="1">
    <location>
        <begin position="763"/>
        <end position="777"/>
    </location>
</feature>
<dbReference type="PANTHER" id="PTHR12276">
    <property type="entry name" value="EPSIN/ENT-RELATED"/>
    <property type="match status" value="1"/>
</dbReference>
<keyword evidence="4" id="KW-1185">Reference proteome</keyword>
<feature type="region of interest" description="Disordered" evidence="1">
    <location>
        <begin position="754"/>
        <end position="777"/>
    </location>
</feature>
<dbReference type="SMART" id="SM00273">
    <property type="entry name" value="ENTH"/>
    <property type="match status" value="1"/>
</dbReference>
<dbReference type="InterPro" id="IPR013809">
    <property type="entry name" value="ENTH"/>
</dbReference>
<dbReference type="GO" id="GO:0005886">
    <property type="term" value="C:plasma membrane"/>
    <property type="evidence" value="ECO:0007669"/>
    <property type="project" value="TreeGrafter"/>
</dbReference>
<protein>
    <recommendedName>
        <fullName evidence="2">ENTH domain-containing protein</fullName>
    </recommendedName>
</protein>
<dbReference type="InterPro" id="IPR008942">
    <property type="entry name" value="ENTH_VHS"/>
</dbReference>
<dbReference type="SUPFAM" id="SSF48464">
    <property type="entry name" value="ENTH/VHS domain"/>
    <property type="match status" value="1"/>
</dbReference>
<dbReference type="GO" id="GO:0005768">
    <property type="term" value="C:endosome"/>
    <property type="evidence" value="ECO:0007669"/>
    <property type="project" value="TreeGrafter"/>
</dbReference>
<organism evidence="3 4">
    <name type="scientific">Bos mutus</name>
    <name type="common">wild yak</name>
    <dbReference type="NCBI Taxonomy" id="72004"/>
    <lineage>
        <taxon>Eukaryota</taxon>
        <taxon>Metazoa</taxon>
        <taxon>Chordata</taxon>
        <taxon>Craniata</taxon>
        <taxon>Vertebrata</taxon>
        <taxon>Euteleostomi</taxon>
        <taxon>Mammalia</taxon>
        <taxon>Eutheria</taxon>
        <taxon>Laurasiatheria</taxon>
        <taxon>Artiodactyla</taxon>
        <taxon>Ruminantia</taxon>
        <taxon>Pecora</taxon>
        <taxon>Bovidae</taxon>
        <taxon>Bovinae</taxon>
        <taxon>Bos</taxon>
    </lineage>
</organism>
<evidence type="ECO:0000313" key="3">
    <source>
        <dbReference type="EMBL" id="MXQ92433.1"/>
    </source>
</evidence>
<feature type="domain" description="ENTH" evidence="2">
    <location>
        <begin position="127"/>
        <end position="259"/>
    </location>
</feature>
<evidence type="ECO:0000313" key="4">
    <source>
        <dbReference type="Proteomes" id="UP000322234"/>
    </source>
</evidence>
<dbReference type="EMBL" id="VBQZ03000083">
    <property type="protein sequence ID" value="MXQ92433.1"/>
    <property type="molecule type" value="Genomic_DNA"/>
</dbReference>
<dbReference type="GO" id="GO:0030276">
    <property type="term" value="F:clathrin binding"/>
    <property type="evidence" value="ECO:0007669"/>
    <property type="project" value="TreeGrafter"/>
</dbReference>
<name>A0A6B0RZ04_9CETA</name>
<reference evidence="3" key="1">
    <citation type="submission" date="2019-10" db="EMBL/GenBank/DDBJ databases">
        <title>The sequence and de novo assembly of the wild yak genome.</title>
        <authorList>
            <person name="Liu Y."/>
        </authorList>
    </citation>
    <scope>NUCLEOTIDE SEQUENCE [LARGE SCALE GENOMIC DNA]</scope>
    <source>
        <strain evidence="3">WY2019</strain>
    </source>
</reference>
<dbReference type="FunFam" id="1.25.40.90:FF:000006">
    <property type="entry name" value="Clathrin interactor 1"/>
    <property type="match status" value="1"/>
</dbReference>